<gene>
    <name evidence="2" type="ORF">SCF082_LOCUS23473</name>
</gene>
<dbReference type="InterPro" id="IPR035979">
    <property type="entry name" value="RBD_domain_sf"/>
</dbReference>
<dbReference type="EMBL" id="CAXAMM010017047">
    <property type="protein sequence ID" value="CAK9040302.1"/>
    <property type="molecule type" value="Genomic_DNA"/>
</dbReference>
<reference evidence="2 3" key="1">
    <citation type="submission" date="2024-02" db="EMBL/GenBank/DDBJ databases">
        <authorList>
            <person name="Chen Y."/>
            <person name="Shah S."/>
            <person name="Dougan E. K."/>
            <person name="Thang M."/>
            <person name="Chan C."/>
        </authorList>
    </citation>
    <scope>NUCLEOTIDE SEQUENCE [LARGE SCALE GENOMIC DNA]</scope>
</reference>
<proteinExistence type="predicted"/>
<protein>
    <submittedName>
        <fullName evidence="2">Meiosis protein mei2</fullName>
    </submittedName>
</protein>
<name>A0ABP0LM69_9DINO</name>
<keyword evidence="3" id="KW-1185">Reference proteome</keyword>
<sequence length="210" mass="23925">MDDGQSLMQRYRKLRRAKTEFALERAMEDLEVYELGTAPRPHVAPLAPPTPTTAPVKTACGGVAEPGHRMSYRKERTTVMLRNLPNNYTREMFLEMLDSEGFRGSYDFVYLPCDFHRKANLGYAFVNMDAPGVDALWNTFHGFSAWALPTSKVCEVTWSGPHQGFKAHVERYRNSPVMHKSVPDEYKPVIFKNGLRKPFPAPTKKVKAPF</sequence>
<dbReference type="InterPro" id="IPR007201">
    <property type="entry name" value="Mei2-like_Rrm_C"/>
</dbReference>
<dbReference type="Pfam" id="PF04059">
    <property type="entry name" value="RRM_2"/>
    <property type="match status" value="1"/>
</dbReference>
<evidence type="ECO:0000313" key="2">
    <source>
        <dbReference type="EMBL" id="CAK9040302.1"/>
    </source>
</evidence>
<feature type="domain" description="Mei2-like C-terminal RNA recognition motif" evidence="1">
    <location>
        <begin position="76"/>
        <end position="170"/>
    </location>
</feature>
<organism evidence="2 3">
    <name type="scientific">Durusdinium trenchii</name>
    <dbReference type="NCBI Taxonomy" id="1381693"/>
    <lineage>
        <taxon>Eukaryota</taxon>
        <taxon>Sar</taxon>
        <taxon>Alveolata</taxon>
        <taxon>Dinophyceae</taxon>
        <taxon>Suessiales</taxon>
        <taxon>Symbiodiniaceae</taxon>
        <taxon>Durusdinium</taxon>
    </lineage>
</organism>
<accession>A0ABP0LM69</accession>
<dbReference type="Proteomes" id="UP001642464">
    <property type="component" value="Unassembled WGS sequence"/>
</dbReference>
<comment type="caution">
    <text evidence="2">The sequence shown here is derived from an EMBL/GenBank/DDBJ whole genome shotgun (WGS) entry which is preliminary data.</text>
</comment>
<evidence type="ECO:0000259" key="1">
    <source>
        <dbReference type="Pfam" id="PF04059"/>
    </source>
</evidence>
<evidence type="ECO:0000313" key="3">
    <source>
        <dbReference type="Proteomes" id="UP001642464"/>
    </source>
</evidence>
<dbReference type="SUPFAM" id="SSF54928">
    <property type="entry name" value="RNA-binding domain, RBD"/>
    <property type="match status" value="1"/>
</dbReference>